<evidence type="ECO:0000256" key="8">
    <source>
        <dbReference type="ARBA" id="ARBA00023004"/>
    </source>
</evidence>
<feature type="binding site" evidence="10">
    <location>
        <position position="55"/>
    </location>
    <ligand>
        <name>[4Fe-4S] cluster</name>
        <dbReference type="ChEBI" id="CHEBI:49883"/>
    </ligand>
</feature>
<dbReference type="AlphaFoldDB" id="A0AAJ5ZED1"/>
<feature type="binding site" evidence="10">
    <location>
        <position position="769"/>
    </location>
    <ligand>
        <name>substrate</name>
    </ligand>
</feature>
<dbReference type="InterPro" id="IPR010051">
    <property type="entry name" value="Periplasm_NO3_reductase_lsu"/>
</dbReference>
<sequence>MEQVTRRNFIKFSSAAVVATASTGLLSNVTRGDVAEEGVEEIEGLEWNKIPCRFCGTGCGTLLGTKDGKIESVKGDPEAPVNRGLLCVKGYGLLKIQNGSDRLTDPLILATSKSDPEPRYRKASWSEALDLVASKMAEARAEHGPSSVAMFGSGQWTIWEGYAAAKLWKGGIQSNSIEPNARHCMASAVAGFATTFGMDEPMGCYDDFEHANAFVLWGSNMAEMHPMLWARITQRRLVETSTKIVNMTVASNRTSEMADQEVIFKPQSDLAIANGIANQIILRGNVNHDFLTKHAVFKRGKLDIGYGLEDKFKFAEEASAATFEEYSEFVSEYTPEVVEEISGVTPEELNALVDIYADPNVKVMSLWTMGVNQHTRGTWMNNLIYNLHLLTGKIATPGNSPFSLTGQPSACGTAREVGTFTHRLPADLVVANPEHRKFAEEIWNVPEGTIPAAPSYHAVEMVRAIDRGEVKFFWSQVSNPFQDFANLNRYVDAVKREDCFVVASDVYPTRTTELADVILPTAMWSEKEGAFGNSERRTHFWKQITKAPGQAKSDLWQVIEVAKRLGMGNLFDYSASEYPLVDGQLHSDASVEAGFYMEKALWEEYRKFGLGHAHDLAPFELYHETRGLRWPVVDGKETKWRYNEEYDPYVPEGEGFRFYGNDAKTDGKAIIWLRAYEPPPEVPDIEYPMWLMTGRVLEHWHSGTMTKRVPSLWKAYPHATANIHPRDAIKMDVEHGEKIRVTSRRGSCEVTVDIGGRVKPPQGMVYVPWFDEDVMINNVTLDAYCPISKQTDFKKCAVKIEKLS</sequence>
<dbReference type="EC" id="1.9.6.1" evidence="10"/>
<evidence type="ECO:0000256" key="6">
    <source>
        <dbReference type="ARBA" id="ARBA00022982"/>
    </source>
</evidence>
<feature type="binding site" evidence="10">
    <location>
        <position position="369"/>
    </location>
    <ligand>
        <name>Mo-bis(molybdopterin guanine dinucleotide)</name>
        <dbReference type="ChEBI" id="CHEBI:60539"/>
    </ligand>
</feature>
<dbReference type="InterPro" id="IPR006963">
    <property type="entry name" value="Mopterin_OxRdtase_4Fe-4S_dom"/>
</dbReference>
<dbReference type="Gene3D" id="2.40.40.20">
    <property type="match status" value="1"/>
</dbReference>
<evidence type="ECO:0000256" key="2">
    <source>
        <dbReference type="ARBA" id="ARBA00022485"/>
    </source>
</evidence>
<dbReference type="PROSITE" id="PS51669">
    <property type="entry name" value="4FE4S_MOW_BIS_MGD"/>
    <property type="match status" value="1"/>
</dbReference>
<evidence type="ECO:0000313" key="14">
    <source>
        <dbReference type="Proteomes" id="UP001219901"/>
    </source>
</evidence>
<dbReference type="SUPFAM" id="SSF53706">
    <property type="entry name" value="Formate dehydrogenase/DMSO reductase, domains 1-3"/>
    <property type="match status" value="1"/>
</dbReference>
<dbReference type="GO" id="GO:0005576">
    <property type="term" value="C:extracellular region"/>
    <property type="evidence" value="ECO:0007669"/>
    <property type="project" value="UniProtKB-SubCell"/>
</dbReference>
<dbReference type="GO" id="GO:0042128">
    <property type="term" value="P:nitrate assimilation"/>
    <property type="evidence" value="ECO:0007669"/>
    <property type="project" value="UniProtKB-UniRule"/>
</dbReference>
<comment type="subcellular location">
    <subcellularLocation>
        <location evidence="10">Secreted</location>
    </subcellularLocation>
    <text evidence="10">Membrane-associated.</text>
</comment>
<dbReference type="GO" id="GO:0009055">
    <property type="term" value="F:electron transfer activity"/>
    <property type="evidence" value="ECO:0007669"/>
    <property type="project" value="UniProtKB-UniRule"/>
</dbReference>
<evidence type="ECO:0000256" key="5">
    <source>
        <dbReference type="ARBA" id="ARBA00022729"/>
    </source>
</evidence>
<dbReference type="Pfam" id="PF04879">
    <property type="entry name" value="Molybdop_Fe4S4"/>
    <property type="match status" value="1"/>
</dbReference>
<feature type="binding site" evidence="10">
    <location>
        <position position="527"/>
    </location>
    <ligand>
        <name>Mo-bis(molybdopterin guanine dinucleotide)</name>
        <dbReference type="ChEBI" id="CHEBI:60539"/>
    </ligand>
</feature>
<dbReference type="InterPro" id="IPR006311">
    <property type="entry name" value="TAT_signal"/>
</dbReference>
<dbReference type="EMBL" id="WMBE01000001">
    <property type="protein sequence ID" value="MDG0865598.1"/>
    <property type="molecule type" value="Genomic_DNA"/>
</dbReference>
<dbReference type="Proteomes" id="UP001321249">
    <property type="component" value="Unassembled WGS sequence"/>
</dbReference>
<dbReference type="RefSeq" id="WP_342823575.1">
    <property type="nucleotide sequence ID" value="NZ_CP046146.1"/>
</dbReference>
<dbReference type="PROSITE" id="PS51318">
    <property type="entry name" value="TAT"/>
    <property type="match status" value="1"/>
</dbReference>
<keyword evidence="8 10" id="KW-0408">Iron</keyword>
<evidence type="ECO:0000313" key="15">
    <source>
        <dbReference type="Proteomes" id="UP001321249"/>
    </source>
</evidence>
<dbReference type="EMBL" id="CP046147">
    <property type="protein sequence ID" value="WFG39654.1"/>
    <property type="molecule type" value="Genomic_DNA"/>
</dbReference>
<keyword evidence="9 10" id="KW-0411">Iron-sulfur</keyword>
<dbReference type="InterPro" id="IPR009010">
    <property type="entry name" value="Asp_de-COase-like_dom_sf"/>
</dbReference>
<feature type="binding site" evidence="10">
    <location>
        <begin position="693"/>
        <end position="702"/>
    </location>
    <ligand>
        <name>Mo-bis(molybdopterin guanine dinucleotide)</name>
        <dbReference type="ChEBI" id="CHEBI:60539"/>
    </ligand>
</feature>
<keyword evidence="2 10" id="KW-0004">4Fe-4S</keyword>
<feature type="binding site" evidence="10">
    <location>
        <position position="479"/>
    </location>
    <ligand>
        <name>Mo-bis(molybdopterin guanine dinucleotide)</name>
        <dbReference type="ChEBI" id="CHEBI:60539"/>
    </ligand>
</feature>
<keyword evidence="6 10" id="KW-0249">Electron transport</keyword>
<dbReference type="InterPro" id="IPR006657">
    <property type="entry name" value="MoPterin_dinucl-bd_dom"/>
</dbReference>
<dbReference type="GO" id="GO:0006777">
    <property type="term" value="P:Mo-molybdopterin cofactor biosynthetic process"/>
    <property type="evidence" value="ECO:0007669"/>
    <property type="project" value="UniProtKB-UniRule"/>
</dbReference>
<feature type="binding site" evidence="10">
    <location>
        <position position="777"/>
    </location>
    <ligand>
        <name>Mo-bis(molybdopterin guanine dinucleotide)</name>
        <dbReference type="ChEBI" id="CHEBI:60539"/>
    </ligand>
</feature>
<dbReference type="GO" id="GO:0043546">
    <property type="term" value="F:molybdopterin cofactor binding"/>
    <property type="evidence" value="ECO:0007669"/>
    <property type="project" value="InterPro"/>
</dbReference>
<comment type="caution">
    <text evidence="10">Lacks conserved residue(s) required for the propagation of feature annotation.</text>
</comment>
<keyword evidence="7 10" id="KW-0560">Oxidoreductase</keyword>
<accession>A0AAJ5ZED1</accession>
<feature type="binding site" evidence="10">
    <location>
        <position position="180"/>
    </location>
    <ligand>
        <name>Mo-bis(molybdopterin guanine dinucleotide)</name>
        <dbReference type="ChEBI" id="CHEBI:60539"/>
    </ligand>
</feature>
<dbReference type="SUPFAM" id="SSF50692">
    <property type="entry name" value="ADC-like"/>
    <property type="match status" value="1"/>
</dbReference>
<keyword evidence="5 10" id="KW-0732">Signal</keyword>
<comment type="similarity">
    <text evidence="10">Belongs to the prokaryotic molybdopterin-containing oxidoreductase family. NasA/NapA/NarB subfamily.</text>
</comment>
<reference evidence="14 15" key="1">
    <citation type="submission" date="2019-11" db="EMBL/GenBank/DDBJ databases">
        <authorList>
            <person name="Cho J.-C."/>
        </authorList>
    </citation>
    <scope>NUCLEOTIDE SEQUENCE [LARGE SCALE GENOMIC DNA]</scope>
    <source>
        <strain evidence="13 14">JH1073</strain>
        <strain evidence="12 15">JH702</strain>
    </source>
</reference>
<dbReference type="Gene3D" id="3.30.200.210">
    <property type="match status" value="2"/>
</dbReference>
<dbReference type="Gene3D" id="3.40.50.740">
    <property type="match status" value="1"/>
</dbReference>
<feature type="binding site" evidence="10">
    <location>
        <position position="87"/>
    </location>
    <ligand>
        <name>[4Fe-4S] cluster</name>
        <dbReference type="ChEBI" id="CHEBI:49883"/>
    </ligand>
</feature>
<evidence type="ECO:0000256" key="9">
    <source>
        <dbReference type="ARBA" id="ARBA00023014"/>
    </source>
</evidence>
<comment type="cofactor">
    <cofactor evidence="10">
        <name>[4Fe-4S] cluster</name>
        <dbReference type="ChEBI" id="CHEBI:49883"/>
    </cofactor>
    <text evidence="10">Binds 1 [4Fe-4S] cluster.</text>
</comment>
<name>A0AAJ5ZED1_9CHLR</name>
<keyword evidence="4 10" id="KW-0479">Metal-binding</keyword>
<dbReference type="GO" id="GO:0051539">
    <property type="term" value="F:4 iron, 4 sulfur cluster binding"/>
    <property type="evidence" value="ECO:0007669"/>
    <property type="project" value="UniProtKB-KW"/>
</dbReference>
<dbReference type="GO" id="GO:0009325">
    <property type="term" value="C:nitrate reductase complex"/>
    <property type="evidence" value="ECO:0007669"/>
    <property type="project" value="TreeGrafter"/>
</dbReference>
<reference evidence="14" key="3">
    <citation type="submission" date="2023-06" db="EMBL/GenBank/DDBJ databases">
        <title>Pangenomics reveal diversification of enzyme families and niche specialization in globally abundant SAR202 bacteria.</title>
        <authorList>
            <person name="Saw J.H.W."/>
        </authorList>
    </citation>
    <scope>NUCLEOTIDE SEQUENCE [LARGE SCALE GENOMIC DNA]</scope>
    <source>
        <strain evidence="14">JH1073</strain>
    </source>
</reference>
<feature type="binding site" evidence="10">
    <location>
        <position position="794"/>
    </location>
    <ligand>
        <name>Mo-bis(molybdopterin guanine dinucleotide)</name>
        <dbReference type="ChEBI" id="CHEBI:60539"/>
    </ligand>
</feature>
<evidence type="ECO:0000313" key="13">
    <source>
        <dbReference type="EMBL" id="WFG39654.1"/>
    </source>
</evidence>
<gene>
    <name evidence="10" type="primary">napA</name>
    <name evidence="12" type="ORF">GKO46_00740</name>
    <name evidence="13" type="ORF">GKO48_08485</name>
</gene>
<feature type="binding site" evidence="10">
    <location>
        <position position="373"/>
    </location>
    <ligand>
        <name>Mo-bis(molybdopterin guanine dinucleotide)</name>
        <dbReference type="ChEBI" id="CHEBI:60539"/>
    </ligand>
</feature>
<evidence type="ECO:0000256" key="7">
    <source>
        <dbReference type="ARBA" id="ARBA00023002"/>
    </source>
</evidence>
<comment type="cofactor">
    <cofactor evidence="10">
        <name>Mo-bis(molybdopterin guanine dinucleotide)</name>
        <dbReference type="ChEBI" id="CHEBI:60539"/>
    </cofactor>
    <text evidence="10">Binds 1 molybdenum-bis(molybdopterin guanine dinucleotide) (Mo-bis-MGD) cofactor per subunit.</text>
</comment>
<evidence type="ECO:0000256" key="3">
    <source>
        <dbReference type="ARBA" id="ARBA00022505"/>
    </source>
</evidence>
<dbReference type="CDD" id="cd02754">
    <property type="entry name" value="MopB_Nitrate-R-NapA-like"/>
    <property type="match status" value="1"/>
</dbReference>
<evidence type="ECO:0000313" key="12">
    <source>
        <dbReference type="EMBL" id="MDG0865598.1"/>
    </source>
</evidence>
<dbReference type="GO" id="GO:0016020">
    <property type="term" value="C:membrane"/>
    <property type="evidence" value="ECO:0007669"/>
    <property type="project" value="TreeGrafter"/>
</dbReference>
<dbReference type="Pfam" id="PF01568">
    <property type="entry name" value="Molydop_binding"/>
    <property type="match status" value="1"/>
</dbReference>
<feature type="binding site" evidence="10">
    <location>
        <begin position="267"/>
        <end position="269"/>
    </location>
    <ligand>
        <name>Mo-bis(molybdopterin guanine dinucleotide)</name>
        <dbReference type="ChEBI" id="CHEBI:60539"/>
    </ligand>
</feature>
<dbReference type="SMART" id="SM00926">
    <property type="entry name" value="Molybdop_Fe4S4"/>
    <property type="match status" value="1"/>
</dbReference>
<feature type="binding site" evidence="10">
    <location>
        <position position="554"/>
    </location>
    <ligand>
        <name>Mo-bis(molybdopterin guanine dinucleotide)</name>
        <dbReference type="ChEBI" id="CHEBI:60539"/>
    </ligand>
</feature>
<proteinExistence type="inferred from homology"/>
<dbReference type="InterPro" id="IPR050123">
    <property type="entry name" value="Prok_molybdopt-oxidoreductase"/>
</dbReference>
<dbReference type="HAMAP" id="MF_01630">
    <property type="entry name" value="Nitrate_reduct_NapA"/>
    <property type="match status" value="1"/>
</dbReference>
<reference evidence="13" key="2">
    <citation type="journal article" date="2023" name="Nat. Commun.">
        <title>Cultivation of marine bacteria of the SAR202 clade.</title>
        <authorList>
            <person name="Lim Y."/>
            <person name="Seo J.H."/>
            <person name="Giovannoni S.J."/>
            <person name="Kang I."/>
            <person name="Cho J.C."/>
        </authorList>
    </citation>
    <scope>NUCLEOTIDE SEQUENCE</scope>
    <source>
        <strain evidence="13">JH1073</strain>
    </source>
</reference>
<protein>
    <recommendedName>
        <fullName evidence="10">Nitrate reductase</fullName>
        <ecNumber evidence="10">1.9.6.1</ecNumber>
    </recommendedName>
</protein>
<dbReference type="CDD" id="cd00508">
    <property type="entry name" value="MopB_CT_Fdh-Nap-like"/>
    <property type="match status" value="1"/>
</dbReference>
<dbReference type="GO" id="GO:0030151">
    <property type="term" value="F:molybdenum ion binding"/>
    <property type="evidence" value="ECO:0007669"/>
    <property type="project" value="InterPro"/>
</dbReference>
<dbReference type="PANTHER" id="PTHR43105:SF11">
    <property type="entry name" value="PERIPLASMIC NITRATE REDUCTASE"/>
    <property type="match status" value="1"/>
</dbReference>
<keyword evidence="14" id="KW-1185">Reference proteome</keyword>
<evidence type="ECO:0000256" key="10">
    <source>
        <dbReference type="HAMAP-Rule" id="MF_01630"/>
    </source>
</evidence>
<feature type="binding site" evidence="10">
    <location>
        <position position="184"/>
    </location>
    <ligand>
        <name>Mo-bis(molybdopterin guanine dinucleotide)</name>
        <dbReference type="ChEBI" id="CHEBI:60539"/>
    </ligand>
</feature>
<dbReference type="PANTHER" id="PTHR43105">
    <property type="entry name" value="RESPIRATORY NITRATE REDUCTASE"/>
    <property type="match status" value="1"/>
</dbReference>
<dbReference type="GO" id="GO:0050140">
    <property type="term" value="F:nitrate reductase (cytochrome) activity"/>
    <property type="evidence" value="ECO:0007669"/>
    <property type="project" value="UniProtKB-EC"/>
</dbReference>
<comment type="catalytic activity">
    <reaction evidence="10">
        <text>2 Fe(II)-[cytochrome] + nitrate + 2 H(+) = 2 Fe(III)-[cytochrome] + nitrite + H2O</text>
        <dbReference type="Rhea" id="RHEA:12909"/>
        <dbReference type="Rhea" id="RHEA-COMP:11777"/>
        <dbReference type="Rhea" id="RHEA-COMP:11778"/>
        <dbReference type="ChEBI" id="CHEBI:15377"/>
        <dbReference type="ChEBI" id="CHEBI:15378"/>
        <dbReference type="ChEBI" id="CHEBI:16301"/>
        <dbReference type="ChEBI" id="CHEBI:17632"/>
        <dbReference type="ChEBI" id="CHEBI:29033"/>
        <dbReference type="ChEBI" id="CHEBI:29034"/>
        <dbReference type="EC" id="1.9.6.1"/>
    </reaction>
</comment>
<evidence type="ECO:0000259" key="11">
    <source>
        <dbReference type="PROSITE" id="PS51669"/>
    </source>
</evidence>
<feature type="binding site" evidence="10">
    <location>
        <begin position="504"/>
        <end position="505"/>
    </location>
    <ligand>
        <name>Mo-bis(molybdopterin guanine dinucleotide)</name>
        <dbReference type="ChEBI" id="CHEBI:60539"/>
    </ligand>
</feature>
<comment type="subunit">
    <text evidence="10">Component of the nitrate reductase NapAB complex composed of NapA and NapB.</text>
</comment>
<dbReference type="Gene3D" id="3.40.228.10">
    <property type="entry name" value="Dimethylsulfoxide Reductase, domain 2"/>
    <property type="match status" value="1"/>
</dbReference>
<dbReference type="InterPro" id="IPR006656">
    <property type="entry name" value="Mopterin_OxRdtase"/>
</dbReference>
<comment type="PTM">
    <text evidence="10">Predicted to be exported by the Tat system. The position of the signal peptide cleavage has not been experimentally proven.</text>
</comment>
<evidence type="ECO:0000256" key="4">
    <source>
        <dbReference type="ARBA" id="ARBA00022723"/>
    </source>
</evidence>
<keyword evidence="1 10" id="KW-0813">Transport</keyword>
<dbReference type="NCBIfam" id="TIGR01409">
    <property type="entry name" value="TAT_signal_seq"/>
    <property type="match status" value="1"/>
</dbReference>
<evidence type="ECO:0000256" key="1">
    <source>
        <dbReference type="ARBA" id="ARBA00022448"/>
    </source>
</evidence>
<feature type="binding site" evidence="10">
    <location>
        <position position="52"/>
    </location>
    <ligand>
        <name>[4Fe-4S] cluster</name>
        <dbReference type="ChEBI" id="CHEBI:49883"/>
    </ligand>
</feature>
<dbReference type="GO" id="GO:0005506">
    <property type="term" value="F:iron ion binding"/>
    <property type="evidence" value="ECO:0007669"/>
    <property type="project" value="UniProtKB-UniRule"/>
</dbReference>
<dbReference type="Pfam" id="PF00384">
    <property type="entry name" value="Molybdopterin"/>
    <property type="match status" value="1"/>
</dbReference>
<dbReference type="Proteomes" id="UP001219901">
    <property type="component" value="Chromosome"/>
</dbReference>
<dbReference type="FunFam" id="2.40.40.20:FF:000005">
    <property type="entry name" value="Periplasmic nitrate reductase"/>
    <property type="match status" value="1"/>
</dbReference>
<feature type="binding site" evidence="10">
    <location>
        <position position="155"/>
    </location>
    <ligand>
        <name>Mo-bis(molybdopterin guanine dinucleotide)</name>
        <dbReference type="ChEBI" id="CHEBI:60539"/>
    </ligand>
</feature>
<feature type="binding site" evidence="10">
    <location>
        <begin position="217"/>
        <end position="224"/>
    </location>
    <ligand>
        <name>Mo-bis(molybdopterin guanine dinucleotide)</name>
        <dbReference type="ChEBI" id="CHEBI:60539"/>
    </ligand>
</feature>
<feature type="binding site" evidence="10">
    <location>
        <position position="89"/>
    </location>
    <ligand>
        <name>Mo-bis(molybdopterin guanine dinucleotide)</name>
        <dbReference type="ChEBI" id="CHEBI:60539"/>
    </ligand>
</feature>
<keyword evidence="10" id="KW-0534">Nitrate assimilation</keyword>
<organism evidence="13 14">
    <name type="scientific">Candidatus Lucifugimonas marina</name>
    <dbReference type="NCBI Taxonomy" id="3038979"/>
    <lineage>
        <taxon>Bacteria</taxon>
        <taxon>Bacillati</taxon>
        <taxon>Chloroflexota</taxon>
        <taxon>Dehalococcoidia</taxon>
        <taxon>SAR202 cluster</taxon>
        <taxon>Candidatus Lucifugimonadales</taxon>
        <taxon>Candidatus Lucifugimonadaceae</taxon>
        <taxon>Candidatus Lucifugimonas</taxon>
    </lineage>
</organism>
<keyword evidence="3 10" id="KW-0500">Molybdenum</keyword>
<feature type="domain" description="4Fe-4S Mo/W bis-MGD-type" evidence="11">
    <location>
        <begin position="45"/>
        <end position="101"/>
    </location>
</feature>
<dbReference type="InterPro" id="IPR019546">
    <property type="entry name" value="TAT_signal_bac_arc"/>
</dbReference>
<comment type="function">
    <text evidence="10">Catalytic subunit of the nitrate reductase complex NapAB. Receives electrons from NapB and catalyzes the reduction of nitrate to nitrite.</text>
</comment>
<feature type="binding site" evidence="10">
    <location>
        <position position="59"/>
    </location>
    <ligand>
        <name>[4Fe-4S] cluster</name>
        <dbReference type="ChEBI" id="CHEBI:49883"/>
    </ligand>
</feature>